<dbReference type="InterPro" id="IPR001650">
    <property type="entry name" value="Helicase_C-like"/>
</dbReference>
<dbReference type="RefSeq" id="WP_387893799.1">
    <property type="nucleotide sequence ID" value="NZ_JBIAPK010000001.1"/>
</dbReference>
<keyword evidence="1" id="KW-0547">Nucleotide-binding</keyword>
<evidence type="ECO:0000256" key="2">
    <source>
        <dbReference type="ARBA" id="ARBA00022801"/>
    </source>
</evidence>
<evidence type="ECO:0000259" key="7">
    <source>
        <dbReference type="PROSITE" id="PS51194"/>
    </source>
</evidence>
<dbReference type="SMART" id="SM00490">
    <property type="entry name" value="HELICc"/>
    <property type="match status" value="1"/>
</dbReference>
<dbReference type="InterPro" id="IPR038718">
    <property type="entry name" value="SNF2-like_sf"/>
</dbReference>
<evidence type="ECO:0000256" key="3">
    <source>
        <dbReference type="ARBA" id="ARBA00022806"/>
    </source>
</evidence>
<evidence type="ECO:0000259" key="6">
    <source>
        <dbReference type="PROSITE" id="PS51192"/>
    </source>
</evidence>
<gene>
    <name evidence="8" type="primary">drmD</name>
    <name evidence="8" type="ORF">ACFYWW_03960</name>
</gene>
<evidence type="ECO:0000313" key="9">
    <source>
        <dbReference type="Proteomes" id="UP001601976"/>
    </source>
</evidence>
<feature type="domain" description="Helicase ATP-binding" evidence="6">
    <location>
        <begin position="130"/>
        <end position="318"/>
    </location>
</feature>
<keyword evidence="4" id="KW-0067">ATP-binding</keyword>
<keyword evidence="9" id="KW-1185">Reference proteome</keyword>
<dbReference type="InterPro" id="IPR014001">
    <property type="entry name" value="Helicase_ATP-bd"/>
</dbReference>
<dbReference type="Proteomes" id="UP001601976">
    <property type="component" value="Unassembled WGS sequence"/>
</dbReference>
<feature type="coiled-coil region" evidence="5">
    <location>
        <begin position="1000"/>
        <end position="1038"/>
    </location>
</feature>
<dbReference type="CDD" id="cd18011">
    <property type="entry name" value="DEXDc_RapA"/>
    <property type="match status" value="1"/>
</dbReference>
<name>A0ABW6R8U2_9ACTN</name>
<keyword evidence="3" id="KW-0347">Helicase</keyword>
<dbReference type="Pfam" id="PF00271">
    <property type="entry name" value="Helicase_C"/>
    <property type="match status" value="1"/>
</dbReference>
<comment type="caution">
    <text evidence="8">The sequence shown here is derived from an EMBL/GenBank/DDBJ whole genome shotgun (WGS) entry which is preliminary data.</text>
</comment>
<dbReference type="NCBIfam" id="NF038317">
    <property type="entry name" value="DISARM_DrmD"/>
    <property type="match status" value="1"/>
</dbReference>
<protein>
    <submittedName>
        <fullName evidence="8">DISARM system SNF2-like helicase DrmD</fullName>
    </submittedName>
</protein>
<keyword evidence="2" id="KW-0378">Hydrolase</keyword>
<evidence type="ECO:0000313" key="8">
    <source>
        <dbReference type="EMBL" id="MFF3337883.1"/>
    </source>
</evidence>
<keyword evidence="5" id="KW-0175">Coiled coil</keyword>
<dbReference type="InterPro" id="IPR000330">
    <property type="entry name" value="SNF2_N"/>
</dbReference>
<sequence>MPDTLEVGQLVRVRGQQWVVSRLDRSGQPEDQLAATTPPGRTLVTLNSVSDDDLGEELTLVWEVEPGREVVPATQLPAVTETGWDDPQRLGAFLDAVRWGTVASADTRTLQSPFRSGITIEEYQLEPVARALAMPRVNLLIADDVGLGKTIEAGLVVQELLLRHRARRVLVVCPAPLTLKWREEMGEKFGLDFVVLDAAALRELRRTHGLEANPFTVHPRAIISLPWLRTPRVQRLLDEVLTPQTRHPGFFDLLIVDEAHHCAPPAPARGRGYAVDSLQTRAVRRLGEHSQHRLFLSATPHNGYSESWQALLAMLDPQRFTRGVPPDEEMLKQVMVRRLKSRVLDADGQPVFPARTHRAVEVEYTEQEKRIHGLLEAYAARRRRTPGQAAVRANDLVTLLLKKRLFSSPAAFARTLAAHAASVNKPDRGAAADELPTWLDEALAWDDEPDDIPEEQDPQVPDTPETAGVQVSLDEHVSDLLGRAAEVGAGADPRDEDLLEQMLAWADRHGEHSDSKANALVAEIDKICRSAGEWNHQRVIVFTEYRDTQRWLAELLASRGMGGERTGLLYGGMDPARREHLKAAFQADPQRDKVRILLATDTASEGIDLQRHCHRVIHYDIPFNPNRLEQRIGRVDRRGQHHEVEVLHFVGSGWQRAEVNSYDADLEFLSRVAAKVATERNDLGSVNPVLAHAVESRMLGRPVLVDPLTVDASPSVTALKGEQDLREQARKLRLQLESSKDRLHVGPPNVRRVVDTALELAGQPPLADRGDGEIDPPVLHAGWERTVLGLADPLSGTMRPLSFDQAIVGDRDDVVLAHLEHPLVAQSVRLLRSAVWGGRTSLNRVAAVRAVLPEQAGIDGPLVAVFSRLVVVGKDGARLHEEVVLTGRVIPSAGGRSRRLELEQPRYADLREAVERALEPDACRPAPADARSALAQQWDELMPRLAEDVRVRASERLATMSRTLNSRAADETRRIHAVFDQLRVTLANALEGQGPTQLSLEDLESLEAEERKQLDRDRKAWEDRLDSLDEERERELAATEARYADVRELVFPFAVALIVPAAEETR</sequence>
<dbReference type="PANTHER" id="PTHR45766:SF6">
    <property type="entry name" value="SWI_SNF-RELATED MATRIX-ASSOCIATED ACTIN-DEPENDENT REGULATOR OF CHROMATIN SUBFAMILY A-LIKE PROTEIN 1"/>
    <property type="match status" value="1"/>
</dbReference>
<dbReference type="Pfam" id="PF00176">
    <property type="entry name" value="SNF2-rel_dom"/>
    <property type="match status" value="1"/>
</dbReference>
<dbReference type="InterPro" id="IPR057342">
    <property type="entry name" value="DEXDc_RapA"/>
</dbReference>
<dbReference type="PROSITE" id="PS51192">
    <property type="entry name" value="HELICASE_ATP_BIND_1"/>
    <property type="match status" value="1"/>
</dbReference>
<dbReference type="InterPro" id="IPR027417">
    <property type="entry name" value="P-loop_NTPase"/>
</dbReference>
<dbReference type="Gene3D" id="3.40.50.10810">
    <property type="entry name" value="Tandem AAA-ATPase domain"/>
    <property type="match status" value="1"/>
</dbReference>
<dbReference type="PROSITE" id="PS51194">
    <property type="entry name" value="HELICASE_CTER"/>
    <property type="match status" value="1"/>
</dbReference>
<dbReference type="PANTHER" id="PTHR45766">
    <property type="entry name" value="DNA ANNEALING HELICASE AND ENDONUCLEASE ZRANB3 FAMILY MEMBER"/>
    <property type="match status" value="1"/>
</dbReference>
<evidence type="ECO:0000256" key="4">
    <source>
        <dbReference type="ARBA" id="ARBA00022840"/>
    </source>
</evidence>
<evidence type="ECO:0000256" key="1">
    <source>
        <dbReference type="ARBA" id="ARBA00022741"/>
    </source>
</evidence>
<feature type="domain" description="Helicase C-terminal" evidence="7">
    <location>
        <begin position="523"/>
        <end position="684"/>
    </location>
</feature>
<dbReference type="SMART" id="SM00487">
    <property type="entry name" value="DEXDc"/>
    <property type="match status" value="1"/>
</dbReference>
<proteinExistence type="predicted"/>
<dbReference type="CDD" id="cd18793">
    <property type="entry name" value="SF2_C_SNF"/>
    <property type="match status" value="1"/>
</dbReference>
<dbReference type="EMBL" id="JBIAPK010000001">
    <property type="protein sequence ID" value="MFF3337883.1"/>
    <property type="molecule type" value="Genomic_DNA"/>
</dbReference>
<reference evidence="8 9" key="1">
    <citation type="submission" date="2024-10" db="EMBL/GenBank/DDBJ databases">
        <title>The Natural Products Discovery Center: Release of the First 8490 Sequenced Strains for Exploring Actinobacteria Biosynthetic Diversity.</title>
        <authorList>
            <person name="Kalkreuter E."/>
            <person name="Kautsar S.A."/>
            <person name="Yang D."/>
            <person name="Bader C.D."/>
            <person name="Teijaro C.N."/>
            <person name="Fluegel L."/>
            <person name="Davis C.M."/>
            <person name="Simpson J.R."/>
            <person name="Lauterbach L."/>
            <person name="Steele A.D."/>
            <person name="Gui C."/>
            <person name="Meng S."/>
            <person name="Li G."/>
            <person name="Viehrig K."/>
            <person name="Ye F."/>
            <person name="Su P."/>
            <person name="Kiefer A.F."/>
            <person name="Nichols A."/>
            <person name="Cepeda A.J."/>
            <person name="Yan W."/>
            <person name="Fan B."/>
            <person name="Jiang Y."/>
            <person name="Adhikari A."/>
            <person name="Zheng C.-J."/>
            <person name="Schuster L."/>
            <person name="Cowan T.M."/>
            <person name="Smanski M.J."/>
            <person name="Chevrette M.G."/>
            <person name="De Carvalho L.P.S."/>
            <person name="Shen B."/>
        </authorList>
    </citation>
    <scope>NUCLEOTIDE SEQUENCE [LARGE SCALE GENOMIC DNA]</scope>
    <source>
        <strain evidence="8 9">NPDC003029</strain>
    </source>
</reference>
<dbReference type="Gene3D" id="3.40.50.300">
    <property type="entry name" value="P-loop containing nucleotide triphosphate hydrolases"/>
    <property type="match status" value="1"/>
</dbReference>
<dbReference type="SUPFAM" id="SSF52540">
    <property type="entry name" value="P-loop containing nucleoside triphosphate hydrolases"/>
    <property type="match status" value="2"/>
</dbReference>
<dbReference type="InterPro" id="IPR049730">
    <property type="entry name" value="SNF2/RAD54-like_C"/>
</dbReference>
<accession>A0ABW6R8U2</accession>
<evidence type="ECO:0000256" key="5">
    <source>
        <dbReference type="SAM" id="Coils"/>
    </source>
</evidence>
<organism evidence="8 9">
    <name type="scientific">Streptomyces flavidovirens</name>
    <dbReference type="NCBI Taxonomy" id="67298"/>
    <lineage>
        <taxon>Bacteria</taxon>
        <taxon>Bacillati</taxon>
        <taxon>Actinomycetota</taxon>
        <taxon>Actinomycetes</taxon>
        <taxon>Kitasatosporales</taxon>
        <taxon>Streptomycetaceae</taxon>
        <taxon>Streptomyces</taxon>
    </lineage>
</organism>